<dbReference type="EC" id="3.2.1.-" evidence="9"/>
<evidence type="ECO:0000256" key="2">
    <source>
        <dbReference type="ARBA" id="ARBA00022723"/>
    </source>
</evidence>
<dbReference type="InterPro" id="IPR000602">
    <property type="entry name" value="Glyco_hydro_38_N"/>
</dbReference>
<dbReference type="SUPFAM" id="SSF88688">
    <property type="entry name" value="Families 57/38 glycoside transferase middle domain"/>
    <property type="match status" value="1"/>
</dbReference>
<dbReference type="InterPro" id="IPR037094">
    <property type="entry name" value="Glyco_hydro_38_cen_sf"/>
</dbReference>
<evidence type="ECO:0000256" key="10">
    <source>
        <dbReference type="SAM" id="Coils"/>
    </source>
</evidence>
<dbReference type="GO" id="GO:0004572">
    <property type="term" value="F:mannosyl-oligosaccharide 1,3-1,6-alpha-mannosidase activity"/>
    <property type="evidence" value="ECO:0007669"/>
    <property type="project" value="UniProtKB-EC"/>
</dbReference>
<evidence type="ECO:0000256" key="1">
    <source>
        <dbReference type="ARBA" id="ARBA00009792"/>
    </source>
</evidence>
<dbReference type="PANTHER" id="PTHR11607:SF3">
    <property type="entry name" value="LYSOSOMAL ALPHA-MANNOSIDASE"/>
    <property type="match status" value="1"/>
</dbReference>
<dbReference type="Pfam" id="PF01074">
    <property type="entry name" value="Glyco_hydro_38N"/>
    <property type="match status" value="1"/>
</dbReference>
<keyword evidence="10" id="KW-0175">Coiled coil</keyword>
<dbReference type="CDD" id="cd10809">
    <property type="entry name" value="GH38N_AMII_GMII_SfManIII_like"/>
    <property type="match status" value="1"/>
</dbReference>
<keyword evidence="11" id="KW-1133">Transmembrane helix</keyword>
<keyword evidence="2 9" id="KW-0479">Metal-binding</keyword>
<dbReference type="InterPro" id="IPR011330">
    <property type="entry name" value="Glyco_hydro/deAcase_b/a-brl"/>
</dbReference>
<feature type="transmembrane region" description="Helical" evidence="11">
    <location>
        <begin position="7"/>
        <end position="28"/>
    </location>
</feature>
<evidence type="ECO:0000313" key="13">
    <source>
        <dbReference type="EMBL" id="CAJ0582171.1"/>
    </source>
</evidence>
<dbReference type="EMBL" id="CATQJA010002664">
    <property type="protein sequence ID" value="CAJ0582171.1"/>
    <property type="molecule type" value="Genomic_DNA"/>
</dbReference>
<keyword evidence="11" id="KW-0812">Transmembrane</keyword>
<dbReference type="InterPro" id="IPR015341">
    <property type="entry name" value="Glyco_hydro_38_cen"/>
</dbReference>
<dbReference type="GO" id="GO:0006013">
    <property type="term" value="P:mannose metabolic process"/>
    <property type="evidence" value="ECO:0007669"/>
    <property type="project" value="InterPro"/>
</dbReference>
<name>A0AA36D7F2_9BILA</name>
<dbReference type="GO" id="GO:0006491">
    <property type="term" value="P:N-glycan processing"/>
    <property type="evidence" value="ECO:0007669"/>
    <property type="project" value="TreeGrafter"/>
</dbReference>
<dbReference type="Gene3D" id="1.20.1270.50">
    <property type="entry name" value="Glycoside hydrolase family 38, central domain"/>
    <property type="match status" value="1"/>
</dbReference>
<dbReference type="GO" id="GO:0000139">
    <property type="term" value="C:Golgi membrane"/>
    <property type="evidence" value="ECO:0007669"/>
    <property type="project" value="TreeGrafter"/>
</dbReference>
<evidence type="ECO:0000313" key="14">
    <source>
        <dbReference type="Proteomes" id="UP001177023"/>
    </source>
</evidence>
<evidence type="ECO:0000259" key="12">
    <source>
        <dbReference type="SMART" id="SM00872"/>
    </source>
</evidence>
<dbReference type="Pfam" id="PF07748">
    <property type="entry name" value="Glyco_hydro_38C"/>
    <property type="match status" value="1"/>
</dbReference>
<keyword evidence="11" id="KW-0472">Membrane</keyword>
<comment type="caution">
    <text evidence="13">The sequence shown here is derived from an EMBL/GenBank/DDBJ whole genome shotgun (WGS) entry which is preliminary data.</text>
</comment>
<dbReference type="InterPro" id="IPR027291">
    <property type="entry name" value="Glyco_hydro_38_N_sf"/>
</dbReference>
<dbReference type="GO" id="GO:0046872">
    <property type="term" value="F:metal ion binding"/>
    <property type="evidence" value="ECO:0007669"/>
    <property type="project" value="UniProtKB-KW"/>
</dbReference>
<evidence type="ECO:0000256" key="9">
    <source>
        <dbReference type="RuleBase" id="RU361199"/>
    </source>
</evidence>
<keyword evidence="14" id="KW-1185">Reference proteome</keyword>
<dbReference type="InterPro" id="IPR013780">
    <property type="entry name" value="Glyco_hydro_b"/>
</dbReference>
<dbReference type="Proteomes" id="UP001177023">
    <property type="component" value="Unassembled WGS sequence"/>
</dbReference>
<accession>A0AA36D7F2</accession>
<sequence>MRLSKRNVLINVLLALFVFISFYLYGVFDAVTDEKRTELLRHQSELRKLKSQVHSLEKKLRGNAEAMRTIREELANSEQQRKNQEIQKDNAIALAIENADNVLEGKLNAEMQDEDSRDAGEGAAQLPIPRNKVAIVHEALTGLSRREQCSAMLNYSSAKTDVQMLDMYKIIPFDNIDGGVWKQGWELKYDANEVKKEKPLEVFVIPHSHCDPGWIMTFEDYYQQRTKNILNGMVKHLSEKPGMKFIYAEMSFFEMWWAEQSEGTRQKVREHLKSGQLEIVTGGWVMTDEANAHYHSIITELFEGHEFLQNNIGKEFLPKSHWSIDPFGLSPSLPLLLSEANITDAVLQRVHYSVKKKLSETKQLEFMWRQLWGGSDARHDVRSHLFPFYSYDVPHTCGPEPKVCCQFDFKRLPGGGVTCDWGVPPQSINSKNVEQRAFMIYDQYRKKSQLFKTNVLLIPLGDDFRYQDDFEWNNQHDNYKQLFDYMNAKTEWNVKARFGTLADYFDALDASLKEDQQQLPVLSGDFFTYADRDDHYWSGYFTSRPFYKHMDRILQHYLRTAEIAYSLAQIDGGNLDDEVLPKLVEVRRALSLFQHHDGVTGTAKDAVVNDYGEKMLSALKRAEEVTTTSIASLLDKSTQISMSFDEFRAKQDSLPEARIFEADSSLLLFNTLAHSRAEVACIQVASPNIRIKRSDGTTPEQQLAPVLVHRDGRIQAQMGRFELCFWAEIGALASEVFTLYSKDEQSAAELVLVKGSAKPASLDHFFKFEQSSGSVELANTLVTAVFSGVTGFLKEIRLASGEKMDVNAHFVKYGARPHGSLRNGGGDNLSGAYVFLPDGQARPLEVTQPSFVVTEGPLMKRILATGPNDGKLNQLYSLEKESYSIGIRNTIDLSNRPDNIEVALRFETNIANGEDLFTDLNDLQDKLRLCWIAERNKMITEGSSSP</sequence>
<dbReference type="InterPro" id="IPR028995">
    <property type="entry name" value="Glyco_hydro_57/38_cen_sf"/>
</dbReference>
<evidence type="ECO:0000256" key="5">
    <source>
        <dbReference type="ARBA" id="ARBA00023157"/>
    </source>
</evidence>
<keyword evidence="5" id="KW-1015">Disulfide bond</keyword>
<feature type="non-terminal residue" evidence="13">
    <location>
        <position position="1"/>
    </location>
</feature>
<proteinExistence type="inferred from homology"/>
<dbReference type="FunFam" id="1.20.1270.50:FF:000001">
    <property type="entry name" value="Alpha-mannosidase"/>
    <property type="match status" value="1"/>
</dbReference>
<dbReference type="SUPFAM" id="SSF88713">
    <property type="entry name" value="Glycoside hydrolase/deacetylase"/>
    <property type="match status" value="1"/>
</dbReference>
<dbReference type="PANTHER" id="PTHR11607">
    <property type="entry name" value="ALPHA-MANNOSIDASE"/>
    <property type="match status" value="1"/>
</dbReference>
<dbReference type="Gene3D" id="3.20.110.10">
    <property type="entry name" value="Glycoside hydrolase 38, N terminal domain"/>
    <property type="match status" value="1"/>
</dbReference>
<dbReference type="InterPro" id="IPR011013">
    <property type="entry name" value="Gal_mutarotase_sf_dom"/>
</dbReference>
<evidence type="ECO:0000256" key="7">
    <source>
        <dbReference type="ARBA" id="ARBA00059516"/>
    </source>
</evidence>
<keyword evidence="4 9" id="KW-0862">Zinc</keyword>
<dbReference type="SMART" id="SM00872">
    <property type="entry name" value="Alpha-mann_mid"/>
    <property type="match status" value="1"/>
</dbReference>
<evidence type="ECO:0000256" key="8">
    <source>
        <dbReference type="ARBA" id="ARBA00093232"/>
    </source>
</evidence>
<comment type="similarity">
    <text evidence="1 9">Belongs to the glycosyl hydrolase 38 family.</text>
</comment>
<evidence type="ECO:0000256" key="11">
    <source>
        <dbReference type="SAM" id="Phobius"/>
    </source>
</evidence>
<dbReference type="FunFam" id="3.20.110.10:FF:000003">
    <property type="entry name" value="Alpha-mannosidase"/>
    <property type="match status" value="1"/>
</dbReference>
<evidence type="ECO:0000256" key="4">
    <source>
        <dbReference type="ARBA" id="ARBA00022833"/>
    </source>
</evidence>
<protein>
    <recommendedName>
        <fullName evidence="9">Alpha-mannosidase</fullName>
        <ecNumber evidence="9">3.2.1.-</ecNumber>
    </recommendedName>
</protein>
<dbReference type="InterPro" id="IPR011682">
    <property type="entry name" value="Glyco_hydro_38_C"/>
</dbReference>
<dbReference type="GO" id="GO:0030246">
    <property type="term" value="F:carbohydrate binding"/>
    <property type="evidence" value="ECO:0007669"/>
    <property type="project" value="InterPro"/>
</dbReference>
<keyword evidence="6 9" id="KW-0326">Glycosidase</keyword>
<evidence type="ECO:0000256" key="6">
    <source>
        <dbReference type="ARBA" id="ARBA00023295"/>
    </source>
</evidence>
<dbReference type="Pfam" id="PF09261">
    <property type="entry name" value="Alpha-mann_mid"/>
    <property type="match status" value="1"/>
</dbReference>
<comment type="function">
    <text evidence="7">Catalyzes the first committed step in the biosynthesis of complex N-glycans. It controls conversion of high mannose to complex N-glycans; the final hydrolytic step in the N-glycan maturation pathway.</text>
</comment>
<dbReference type="SUPFAM" id="SSF74650">
    <property type="entry name" value="Galactose mutarotase-like"/>
    <property type="match status" value="1"/>
</dbReference>
<organism evidence="13 14">
    <name type="scientific">Mesorhabditis spiculigera</name>
    <dbReference type="NCBI Taxonomy" id="96644"/>
    <lineage>
        <taxon>Eukaryota</taxon>
        <taxon>Metazoa</taxon>
        <taxon>Ecdysozoa</taxon>
        <taxon>Nematoda</taxon>
        <taxon>Chromadorea</taxon>
        <taxon>Rhabditida</taxon>
        <taxon>Rhabditina</taxon>
        <taxon>Rhabditomorpha</taxon>
        <taxon>Rhabditoidea</taxon>
        <taxon>Rhabditidae</taxon>
        <taxon>Mesorhabditinae</taxon>
        <taxon>Mesorhabditis</taxon>
    </lineage>
</organism>
<evidence type="ECO:0000256" key="3">
    <source>
        <dbReference type="ARBA" id="ARBA00022801"/>
    </source>
</evidence>
<dbReference type="InterPro" id="IPR050843">
    <property type="entry name" value="Glycosyl_Hydrlase_38"/>
</dbReference>
<dbReference type="AlphaFoldDB" id="A0AA36D7F2"/>
<gene>
    <name evidence="13" type="ORF">MSPICULIGERA_LOCUS20312</name>
</gene>
<feature type="domain" description="Glycoside hydrolase family 38 central" evidence="12">
    <location>
        <begin position="535"/>
        <end position="615"/>
    </location>
</feature>
<dbReference type="Gene3D" id="2.70.98.30">
    <property type="entry name" value="Golgi alpha-mannosidase II, domain 4"/>
    <property type="match status" value="1"/>
</dbReference>
<comment type="catalytic activity">
    <reaction evidence="8">
        <text>N(4)-{beta-D-GlcNAc-(1-&gt;2)-alpha-D-Man-(1-&gt;3)-[alpha-D-Man-(1-&gt;3)-[alpha-D-Man-(1-&gt;6)]-alpha-D-Man-(1-&gt;6)]-beta-D-Man-(1-&gt;4)-beta-D-GlcNAc-(1-&gt;4)-beta-D-GlcNAc}-L-asparaginyl-[protein] + 2 H2O = 2 alpha-D-mannopyranose + an N(4)-{beta-D-GlcNAc-(1-&gt;2)-alpha-D-Man-(1-&gt;3)-[alpha-D-Man-(1-&gt;6)]-beta-D-Man-(1-&gt;4)-beta-D-GlcNAc-(1-&gt;4)-beta-D-GlcNAc}-L-asparaginyl-[protein]</text>
        <dbReference type="Rhea" id="RHEA:56052"/>
        <dbReference type="Rhea" id="RHEA-COMP:14368"/>
        <dbReference type="Rhea" id="RHEA-COMP:14369"/>
        <dbReference type="ChEBI" id="CHEBI:15377"/>
        <dbReference type="ChEBI" id="CHEBI:28729"/>
        <dbReference type="ChEBI" id="CHEBI:60615"/>
        <dbReference type="ChEBI" id="CHEBI:60625"/>
        <dbReference type="EC" id="3.2.1.114"/>
    </reaction>
</comment>
<keyword evidence="3 9" id="KW-0378">Hydrolase</keyword>
<comment type="cofactor">
    <cofactor evidence="9">
        <name>Zn(2+)</name>
        <dbReference type="ChEBI" id="CHEBI:29105"/>
    </cofactor>
    <text evidence="9">Binds 1 zinc ion per subunit.</text>
</comment>
<feature type="coiled-coil region" evidence="10">
    <location>
        <begin position="32"/>
        <end position="94"/>
    </location>
</feature>
<dbReference type="Gene3D" id="2.60.40.1180">
    <property type="entry name" value="Golgi alpha-mannosidase II"/>
    <property type="match status" value="1"/>
</dbReference>
<reference evidence="13" key="1">
    <citation type="submission" date="2023-06" db="EMBL/GenBank/DDBJ databases">
        <authorList>
            <person name="Delattre M."/>
        </authorList>
    </citation>
    <scope>NUCLEOTIDE SEQUENCE</scope>
    <source>
        <strain evidence="13">AF72</strain>
    </source>
</reference>